<dbReference type="Gene3D" id="1.10.8.10">
    <property type="entry name" value="DNA helicase RuvA subunit, C-terminal domain"/>
    <property type="match status" value="1"/>
</dbReference>
<evidence type="ECO:0000256" key="3">
    <source>
        <dbReference type="ARBA" id="ARBA00022679"/>
    </source>
</evidence>
<dbReference type="PANTHER" id="PTHR18895:SF74">
    <property type="entry name" value="MTRF1L RELEASE FACTOR GLUTAMINE METHYLTRANSFERASE"/>
    <property type="match status" value="1"/>
</dbReference>
<dbReference type="OrthoDB" id="9800643at2"/>
<accession>A0A292YBK7</accession>
<keyword evidence="9" id="KW-1185">Reference proteome</keyword>
<dbReference type="InterPro" id="IPR029063">
    <property type="entry name" value="SAM-dependent_MTases_sf"/>
</dbReference>
<dbReference type="GO" id="GO:0102559">
    <property type="term" value="F:peptide chain release factor N(5)-glutamine methyltransferase activity"/>
    <property type="evidence" value="ECO:0007669"/>
    <property type="project" value="UniProtKB-EC"/>
</dbReference>
<dbReference type="EC" id="2.1.1.297" evidence="1"/>
<keyword evidence="3 8" id="KW-0808">Transferase</keyword>
<feature type="domain" description="Methyltransferase small" evidence="6">
    <location>
        <begin position="89"/>
        <end position="173"/>
    </location>
</feature>
<protein>
    <recommendedName>
        <fullName evidence="1">peptide chain release factor N(5)-glutamine methyltransferase</fullName>
        <ecNumber evidence="1">2.1.1.297</ecNumber>
    </recommendedName>
</protein>
<dbReference type="InterPro" id="IPR050320">
    <property type="entry name" value="N5-glutamine_MTase"/>
</dbReference>
<dbReference type="NCBIfam" id="TIGR03534">
    <property type="entry name" value="RF_mod_PrmC"/>
    <property type="match status" value="1"/>
</dbReference>
<dbReference type="InterPro" id="IPR002052">
    <property type="entry name" value="DNA_methylase_N6_adenine_CS"/>
</dbReference>
<name>A0A292YBK7_9BACT</name>
<evidence type="ECO:0000259" key="7">
    <source>
        <dbReference type="Pfam" id="PF17827"/>
    </source>
</evidence>
<evidence type="ECO:0000313" key="8">
    <source>
        <dbReference type="EMBL" id="GAX87487.1"/>
    </source>
</evidence>
<dbReference type="NCBIfam" id="TIGR00536">
    <property type="entry name" value="hemK_fam"/>
    <property type="match status" value="1"/>
</dbReference>
<comment type="caution">
    <text evidence="8">The sequence shown here is derived from an EMBL/GenBank/DDBJ whole genome shotgun (WGS) entry which is preliminary data.</text>
</comment>
<proteinExistence type="predicted"/>
<dbReference type="GO" id="GO:0032259">
    <property type="term" value="P:methylation"/>
    <property type="evidence" value="ECO:0007669"/>
    <property type="project" value="UniProtKB-KW"/>
</dbReference>
<evidence type="ECO:0000256" key="1">
    <source>
        <dbReference type="ARBA" id="ARBA00012771"/>
    </source>
</evidence>
<reference evidence="8 9" key="1">
    <citation type="journal article" date="2017" name="Syst. Appl. Microbiol.">
        <title>Lebetimonas natsushimae sp. nov., a novel strictly anaerobic, moderately thermophilic chemoautotroph isolated from a deep-sea hydrothermal vent polychaete nest in the Mid-Okinawa Trough.</title>
        <authorList>
            <person name="Nagata R."/>
            <person name="Takaki Y."/>
            <person name="Tame A."/>
            <person name="Nunoura T."/>
            <person name="Muto H."/>
            <person name="Mino S."/>
            <person name="Sawayama S."/>
            <person name="Takai K."/>
            <person name="Nakagawa S."/>
        </authorList>
    </citation>
    <scope>NUCLEOTIDE SEQUENCE [LARGE SCALE GENOMIC DNA]</scope>
    <source>
        <strain evidence="8 9">HS1857</strain>
    </source>
</reference>
<dbReference type="EMBL" id="BDME01000001">
    <property type="protein sequence ID" value="GAX87487.1"/>
    <property type="molecule type" value="Genomic_DNA"/>
</dbReference>
<dbReference type="GO" id="GO:0003676">
    <property type="term" value="F:nucleic acid binding"/>
    <property type="evidence" value="ECO:0007669"/>
    <property type="project" value="InterPro"/>
</dbReference>
<organism evidence="8 9">
    <name type="scientific">Lebetimonas natsushimae</name>
    <dbReference type="NCBI Taxonomy" id="1936991"/>
    <lineage>
        <taxon>Bacteria</taxon>
        <taxon>Pseudomonadati</taxon>
        <taxon>Campylobacterota</taxon>
        <taxon>Epsilonproteobacteria</taxon>
        <taxon>Nautiliales</taxon>
        <taxon>Nautiliaceae</taxon>
        <taxon>Lebetimonas</taxon>
    </lineage>
</organism>
<evidence type="ECO:0000313" key="9">
    <source>
        <dbReference type="Proteomes" id="UP000217944"/>
    </source>
</evidence>
<dbReference type="RefSeq" id="WP_096258621.1">
    <property type="nucleotide sequence ID" value="NZ_BDME01000001.1"/>
</dbReference>
<keyword evidence="4" id="KW-0949">S-adenosyl-L-methionine</keyword>
<dbReference type="PROSITE" id="PS00092">
    <property type="entry name" value="N6_MTASE"/>
    <property type="match status" value="1"/>
</dbReference>
<dbReference type="AlphaFoldDB" id="A0A292YBK7"/>
<dbReference type="CDD" id="cd02440">
    <property type="entry name" value="AdoMet_MTases"/>
    <property type="match status" value="1"/>
</dbReference>
<feature type="domain" description="Release factor glutamine methyltransferase N-terminal" evidence="7">
    <location>
        <begin position="13"/>
        <end position="55"/>
    </location>
</feature>
<evidence type="ECO:0000256" key="2">
    <source>
        <dbReference type="ARBA" id="ARBA00022603"/>
    </source>
</evidence>
<evidence type="ECO:0000256" key="5">
    <source>
        <dbReference type="ARBA" id="ARBA00048391"/>
    </source>
</evidence>
<dbReference type="InterPro" id="IPR007848">
    <property type="entry name" value="Small_mtfrase_dom"/>
</dbReference>
<dbReference type="PANTHER" id="PTHR18895">
    <property type="entry name" value="HEMK METHYLTRANSFERASE"/>
    <property type="match status" value="1"/>
</dbReference>
<gene>
    <name evidence="8" type="ORF">LNAT_P0783</name>
</gene>
<dbReference type="Pfam" id="PF05175">
    <property type="entry name" value="MTS"/>
    <property type="match status" value="1"/>
</dbReference>
<dbReference type="InterPro" id="IPR040758">
    <property type="entry name" value="PrmC_N"/>
</dbReference>
<dbReference type="Pfam" id="PF17827">
    <property type="entry name" value="PrmC_N"/>
    <property type="match status" value="1"/>
</dbReference>
<dbReference type="SUPFAM" id="SSF53335">
    <property type="entry name" value="S-adenosyl-L-methionine-dependent methyltransferases"/>
    <property type="match status" value="1"/>
</dbReference>
<keyword evidence="2 8" id="KW-0489">Methyltransferase</keyword>
<dbReference type="Proteomes" id="UP000217944">
    <property type="component" value="Unassembled WGS sequence"/>
</dbReference>
<dbReference type="InterPro" id="IPR004556">
    <property type="entry name" value="HemK-like"/>
</dbReference>
<evidence type="ECO:0000259" key="6">
    <source>
        <dbReference type="Pfam" id="PF05175"/>
    </source>
</evidence>
<evidence type="ECO:0000256" key="4">
    <source>
        <dbReference type="ARBA" id="ARBA00022691"/>
    </source>
</evidence>
<comment type="catalytic activity">
    <reaction evidence="5">
        <text>L-glutaminyl-[peptide chain release factor] + S-adenosyl-L-methionine = N(5)-methyl-L-glutaminyl-[peptide chain release factor] + S-adenosyl-L-homocysteine + H(+)</text>
        <dbReference type="Rhea" id="RHEA:42896"/>
        <dbReference type="Rhea" id="RHEA-COMP:10271"/>
        <dbReference type="Rhea" id="RHEA-COMP:10272"/>
        <dbReference type="ChEBI" id="CHEBI:15378"/>
        <dbReference type="ChEBI" id="CHEBI:30011"/>
        <dbReference type="ChEBI" id="CHEBI:57856"/>
        <dbReference type="ChEBI" id="CHEBI:59789"/>
        <dbReference type="ChEBI" id="CHEBI:61891"/>
        <dbReference type="EC" id="2.1.1.297"/>
    </reaction>
</comment>
<dbReference type="Gene3D" id="3.40.50.150">
    <property type="entry name" value="Vaccinia Virus protein VP39"/>
    <property type="match status" value="1"/>
</dbReference>
<dbReference type="InterPro" id="IPR019874">
    <property type="entry name" value="RF_methyltr_PrmC"/>
</dbReference>
<sequence>MKIKDALKLKNGDYILEKILNKDKVWLFLNDDKKIPKEFFEIYEKVESGYPIEYIFNEVYFYGDKFFIKEGVLIPRDDTEVVVERAIKLINKLKIENGKLKVIDCCTGSGVIAIEIAKHTNATVIATDINEIALEVAKKNAKLHNVEAEFKKCDLFNECADVLIANPPYVEITHKKPNDYEPDEAFYGGVDGLDIVKKIILKAKKMNFKALVLEIGYNQQLLLTKFLKEQNINNFEFFKDLAGNIRGVEIILDENS</sequence>